<gene>
    <name evidence="1" type="ordered locus">VIT_08s0056g00370</name>
</gene>
<proteinExistence type="predicted"/>
<dbReference type="HOGENOM" id="CLU_3400230_0_0_1"/>
<dbReference type="EMBL" id="FN595995">
    <property type="protein sequence ID" value="CCB55949.1"/>
    <property type="molecule type" value="Genomic_DNA"/>
</dbReference>
<sequence>MHAIQFTLFSPQFGVHLAIHIHMMSPPLKRI</sequence>
<dbReference type="PaxDb" id="29760-VIT_08s0056g00370.t01"/>
<dbReference type="InParanoid" id="F6HMS4"/>
<evidence type="ECO:0000313" key="2">
    <source>
        <dbReference type="Proteomes" id="UP000009183"/>
    </source>
</evidence>
<reference evidence="2" key="1">
    <citation type="journal article" date="2007" name="Nature">
        <title>The grapevine genome sequence suggests ancestral hexaploidization in major angiosperm phyla.</title>
        <authorList>
            <consortium name="The French-Italian Public Consortium for Grapevine Genome Characterization."/>
            <person name="Jaillon O."/>
            <person name="Aury J.-M."/>
            <person name="Noel B."/>
            <person name="Policriti A."/>
            <person name="Clepet C."/>
            <person name="Casagrande A."/>
            <person name="Choisne N."/>
            <person name="Aubourg S."/>
            <person name="Vitulo N."/>
            <person name="Jubin C."/>
            <person name="Vezzi A."/>
            <person name="Legeai F."/>
            <person name="Hugueney P."/>
            <person name="Dasilva C."/>
            <person name="Horner D."/>
            <person name="Mica E."/>
            <person name="Jublot D."/>
            <person name="Poulain J."/>
            <person name="Bruyere C."/>
            <person name="Billault A."/>
            <person name="Segurens B."/>
            <person name="Gouyvenoux M."/>
            <person name="Ugarte E."/>
            <person name="Cattonaro F."/>
            <person name="Anthouard V."/>
            <person name="Vico V."/>
            <person name="Del Fabbro C."/>
            <person name="Alaux M."/>
            <person name="Di Gaspero G."/>
            <person name="Dumas V."/>
            <person name="Felice N."/>
            <person name="Paillard S."/>
            <person name="Juman I."/>
            <person name="Moroldo M."/>
            <person name="Scalabrin S."/>
            <person name="Canaguier A."/>
            <person name="Le Clainche I."/>
            <person name="Malacrida G."/>
            <person name="Durand E."/>
            <person name="Pesole G."/>
            <person name="Laucou V."/>
            <person name="Chatelet P."/>
            <person name="Merdinoglu D."/>
            <person name="Delledonne M."/>
            <person name="Pezzotti M."/>
            <person name="Lecharny A."/>
            <person name="Scarpelli C."/>
            <person name="Artiguenave F."/>
            <person name="Pe M.E."/>
            <person name="Valle G."/>
            <person name="Morgante M."/>
            <person name="Caboche M."/>
            <person name="Adam-Blondon A.-F."/>
            <person name="Weissenbach J."/>
            <person name="Quetier F."/>
            <person name="Wincker P."/>
        </authorList>
    </citation>
    <scope>NUCLEOTIDE SEQUENCE [LARGE SCALE GENOMIC DNA]</scope>
    <source>
        <strain evidence="2">cv. Pinot noir / PN40024</strain>
    </source>
</reference>
<dbReference type="AlphaFoldDB" id="F6HMS4"/>
<name>F6HMS4_VITVI</name>
<keyword evidence="2" id="KW-1185">Reference proteome</keyword>
<accession>F6HMS4</accession>
<protein>
    <submittedName>
        <fullName evidence="1">Uncharacterized protein</fullName>
    </submittedName>
</protein>
<organism evidence="1 2">
    <name type="scientific">Vitis vinifera</name>
    <name type="common">Grape</name>
    <dbReference type="NCBI Taxonomy" id="29760"/>
    <lineage>
        <taxon>Eukaryota</taxon>
        <taxon>Viridiplantae</taxon>
        <taxon>Streptophyta</taxon>
        <taxon>Embryophyta</taxon>
        <taxon>Tracheophyta</taxon>
        <taxon>Spermatophyta</taxon>
        <taxon>Magnoliopsida</taxon>
        <taxon>eudicotyledons</taxon>
        <taxon>Gunneridae</taxon>
        <taxon>Pentapetalae</taxon>
        <taxon>rosids</taxon>
        <taxon>Vitales</taxon>
        <taxon>Vitaceae</taxon>
        <taxon>Viteae</taxon>
        <taxon>Vitis</taxon>
    </lineage>
</organism>
<evidence type="ECO:0000313" key="1">
    <source>
        <dbReference type="EMBL" id="CCB55949.1"/>
    </source>
</evidence>
<dbReference type="Proteomes" id="UP000009183">
    <property type="component" value="Chromosome 8"/>
</dbReference>